<comment type="function">
    <text evidence="9">CRISPR (clustered regularly interspaced short palindromic repeat), is an adaptive immune system that provides protection against mobile genetic elements (viruses, transposable elements and conjugative plasmids). CRISPR clusters contain sequences complementary to antecedent mobile elements and target invading nucleic acids. CRISPR clusters are transcribed and processed into CRISPR RNA (crRNA). Functions as a ssRNA-specific endoribonuclease. Involved in the integration of spacer DNA into the CRISPR cassette.</text>
</comment>
<dbReference type="GO" id="GO:0051607">
    <property type="term" value="P:defense response to virus"/>
    <property type="evidence" value="ECO:0007669"/>
    <property type="project" value="UniProtKB-UniRule"/>
</dbReference>
<dbReference type="KEGG" id="cpo:COPRO5265_1454"/>
<name>B5Y632_COPPD</name>
<dbReference type="EC" id="3.1.-.-" evidence="9"/>
<sequence>MYVIMVYDVGEERVAKVLKTGRKYLTWIQNSVFEGQITESKLEKLKTELKKIIEPEKDSIIFFKLREAYLTKKEIIGREKHDTSNII</sequence>
<gene>
    <name evidence="9 10" type="primary">cas2</name>
    <name evidence="10" type="ordered locus">COPRO5265_1454</name>
</gene>
<dbReference type="SUPFAM" id="SSF143430">
    <property type="entry name" value="TTP0101/SSO1404-like"/>
    <property type="match status" value="1"/>
</dbReference>
<dbReference type="NCBIfam" id="TIGR01573">
    <property type="entry name" value="cas2"/>
    <property type="match status" value="1"/>
</dbReference>
<evidence type="ECO:0000256" key="1">
    <source>
        <dbReference type="ARBA" id="ARBA00001946"/>
    </source>
</evidence>
<dbReference type="EMBL" id="CP001145">
    <property type="protein sequence ID" value="ACI17783.1"/>
    <property type="molecule type" value="Genomic_DNA"/>
</dbReference>
<dbReference type="RefSeq" id="WP_012544435.1">
    <property type="nucleotide sequence ID" value="NC_011295.1"/>
</dbReference>
<keyword evidence="3 9" id="KW-0540">Nuclease</keyword>
<evidence type="ECO:0000256" key="4">
    <source>
        <dbReference type="ARBA" id="ARBA00022723"/>
    </source>
</evidence>
<reference evidence="11" key="1">
    <citation type="submission" date="2008-08" db="EMBL/GenBank/DDBJ databases">
        <title>The complete genome sequence of Coprothermobacter proteolyticus strain ATCC 5245 / DSM 5265 / BT.</title>
        <authorList>
            <person name="Dodson R.J."/>
            <person name="Durkin A.S."/>
            <person name="Wu M."/>
            <person name="Eisen J."/>
            <person name="Sutton G."/>
        </authorList>
    </citation>
    <scope>NUCLEOTIDE SEQUENCE [LARGE SCALE GENOMIC DNA]</scope>
    <source>
        <strain evidence="11">ATCC 35245 / DSM 5265 / OCM 4 / BT</strain>
    </source>
</reference>
<comment type="similarity">
    <text evidence="2 9">Belongs to the CRISPR-associated endoribonuclease Cas2 protein family.</text>
</comment>
<evidence type="ECO:0000313" key="10">
    <source>
        <dbReference type="EMBL" id="ACI17783.1"/>
    </source>
</evidence>
<dbReference type="GO" id="GO:0043571">
    <property type="term" value="P:maintenance of CRISPR repeat elements"/>
    <property type="evidence" value="ECO:0007669"/>
    <property type="project" value="UniProtKB-UniRule"/>
</dbReference>
<keyword evidence="11" id="KW-1185">Reference proteome</keyword>
<keyword evidence="4 9" id="KW-0479">Metal-binding</keyword>
<dbReference type="GO" id="GO:0046872">
    <property type="term" value="F:metal ion binding"/>
    <property type="evidence" value="ECO:0007669"/>
    <property type="project" value="UniProtKB-UniRule"/>
</dbReference>
<dbReference type="HOGENOM" id="CLU_161124_0_1_9"/>
<keyword evidence="7 9" id="KW-0460">Magnesium</keyword>
<feature type="binding site" evidence="9">
    <location>
        <position position="8"/>
    </location>
    <ligand>
        <name>Mg(2+)</name>
        <dbReference type="ChEBI" id="CHEBI:18420"/>
        <note>catalytic</note>
    </ligand>
</feature>
<proteinExistence type="inferred from homology"/>
<organism evidence="10 11">
    <name type="scientific">Coprothermobacter proteolyticus (strain ATCC 35245 / DSM 5265 / OCM 4 / BT)</name>
    <dbReference type="NCBI Taxonomy" id="309798"/>
    <lineage>
        <taxon>Bacteria</taxon>
        <taxon>Pseudomonadati</taxon>
        <taxon>Coprothermobacterota</taxon>
        <taxon>Coprothermobacteria</taxon>
        <taxon>Coprothermobacterales</taxon>
        <taxon>Coprothermobacteraceae</taxon>
        <taxon>Coprothermobacter</taxon>
    </lineage>
</organism>
<dbReference type="Proteomes" id="UP000001732">
    <property type="component" value="Chromosome"/>
</dbReference>
<dbReference type="OrthoDB" id="279819at2"/>
<dbReference type="STRING" id="309798.COPRO5265_1454"/>
<dbReference type="GO" id="GO:0004521">
    <property type="term" value="F:RNA endonuclease activity"/>
    <property type="evidence" value="ECO:0007669"/>
    <property type="project" value="InterPro"/>
</dbReference>
<evidence type="ECO:0000256" key="2">
    <source>
        <dbReference type="ARBA" id="ARBA00009959"/>
    </source>
</evidence>
<evidence type="ECO:0000256" key="8">
    <source>
        <dbReference type="ARBA" id="ARBA00023118"/>
    </source>
</evidence>
<evidence type="ECO:0000256" key="6">
    <source>
        <dbReference type="ARBA" id="ARBA00022801"/>
    </source>
</evidence>
<evidence type="ECO:0000256" key="3">
    <source>
        <dbReference type="ARBA" id="ARBA00022722"/>
    </source>
</evidence>
<dbReference type="GO" id="GO:0016787">
    <property type="term" value="F:hydrolase activity"/>
    <property type="evidence" value="ECO:0007669"/>
    <property type="project" value="UniProtKB-KW"/>
</dbReference>
<comment type="cofactor">
    <cofactor evidence="1 9">
        <name>Mg(2+)</name>
        <dbReference type="ChEBI" id="CHEBI:18420"/>
    </cofactor>
</comment>
<dbReference type="PANTHER" id="PTHR34405:SF1">
    <property type="entry name" value="CRISPR-ASSOCIATED ENDORIBONUCLEASE CAS2"/>
    <property type="match status" value="1"/>
</dbReference>
<dbReference type="eggNOG" id="COG1343">
    <property type="taxonomic scope" value="Bacteria"/>
</dbReference>
<dbReference type="InterPro" id="IPR019199">
    <property type="entry name" value="Virulence_VapD/CRISPR_Cas2"/>
</dbReference>
<evidence type="ECO:0000256" key="5">
    <source>
        <dbReference type="ARBA" id="ARBA00022759"/>
    </source>
</evidence>
<protein>
    <recommendedName>
        <fullName evidence="9">CRISPR-associated endoribonuclease Cas2</fullName>
        <ecNumber evidence="9">3.1.-.-</ecNumber>
    </recommendedName>
</protein>
<keyword evidence="5 9" id="KW-0255">Endonuclease</keyword>
<dbReference type="InterPro" id="IPR021127">
    <property type="entry name" value="CRISPR_associated_Cas2"/>
</dbReference>
<comment type="subunit">
    <text evidence="9">Homodimer, forms a heterotetramer with a Cas1 homodimer.</text>
</comment>
<accession>B5Y632</accession>
<evidence type="ECO:0000256" key="7">
    <source>
        <dbReference type="ARBA" id="ARBA00022842"/>
    </source>
</evidence>
<dbReference type="HAMAP" id="MF_01471">
    <property type="entry name" value="Cas2"/>
    <property type="match status" value="1"/>
</dbReference>
<keyword evidence="6 9" id="KW-0378">Hydrolase</keyword>
<keyword evidence="8 9" id="KW-0051">Antiviral defense</keyword>
<dbReference type="AlphaFoldDB" id="B5Y632"/>
<reference evidence="10 11" key="2">
    <citation type="journal article" date="2014" name="Genome Announc.">
        <title>Complete Genome Sequence of Coprothermobacter proteolyticus DSM 5265.</title>
        <authorList>
            <person name="Alexiev A."/>
            <person name="Coil D.A."/>
            <person name="Badger J.H."/>
            <person name="Enticknap J."/>
            <person name="Ward N."/>
            <person name="Robb F.T."/>
            <person name="Eisen J.A."/>
        </authorList>
    </citation>
    <scope>NUCLEOTIDE SEQUENCE [LARGE SCALE GENOMIC DNA]</scope>
    <source>
        <strain evidence="11">ATCC 35245 / DSM 5265 / OCM 4 / BT</strain>
    </source>
</reference>
<dbReference type="Gene3D" id="3.30.70.240">
    <property type="match status" value="1"/>
</dbReference>
<dbReference type="CDD" id="cd09725">
    <property type="entry name" value="Cas2_I_II_III"/>
    <property type="match status" value="1"/>
</dbReference>
<evidence type="ECO:0000313" key="11">
    <source>
        <dbReference type="Proteomes" id="UP000001732"/>
    </source>
</evidence>
<dbReference type="PANTHER" id="PTHR34405">
    <property type="entry name" value="CRISPR-ASSOCIATED ENDORIBONUCLEASE CAS2"/>
    <property type="match status" value="1"/>
</dbReference>
<evidence type="ECO:0000256" key="9">
    <source>
        <dbReference type="HAMAP-Rule" id="MF_01471"/>
    </source>
</evidence>
<dbReference type="Pfam" id="PF09827">
    <property type="entry name" value="CRISPR_Cas2"/>
    <property type="match status" value="1"/>
</dbReference>